<dbReference type="STRING" id="756272.Plabr_3514"/>
<proteinExistence type="predicted"/>
<name>F0SN82_RUBBR</name>
<gene>
    <name evidence="2" type="ordered locus">Plabr_3514</name>
</gene>
<accession>F0SN82</accession>
<dbReference type="AlphaFoldDB" id="F0SN82"/>
<feature type="domain" description="Phosphatidate phosphatase APP1 catalytic" evidence="1">
    <location>
        <begin position="153"/>
        <end position="301"/>
    </location>
</feature>
<evidence type="ECO:0000259" key="1">
    <source>
        <dbReference type="Pfam" id="PF09949"/>
    </source>
</evidence>
<dbReference type="InterPro" id="IPR019236">
    <property type="entry name" value="APP1_cat"/>
</dbReference>
<dbReference type="HOGENOM" id="CLU_030283_0_0_0"/>
<reference evidence="3" key="1">
    <citation type="submission" date="2011-02" db="EMBL/GenBank/DDBJ databases">
        <title>The complete genome of Planctomyces brasiliensis DSM 5305.</title>
        <authorList>
            <person name="Lucas S."/>
            <person name="Copeland A."/>
            <person name="Lapidus A."/>
            <person name="Bruce D."/>
            <person name="Goodwin L."/>
            <person name="Pitluck S."/>
            <person name="Kyrpides N."/>
            <person name="Mavromatis K."/>
            <person name="Pagani I."/>
            <person name="Ivanova N."/>
            <person name="Ovchinnikova G."/>
            <person name="Lu M."/>
            <person name="Detter J.C."/>
            <person name="Han C."/>
            <person name="Land M."/>
            <person name="Hauser L."/>
            <person name="Markowitz V."/>
            <person name="Cheng J.-F."/>
            <person name="Hugenholtz P."/>
            <person name="Woyke T."/>
            <person name="Wu D."/>
            <person name="Tindall B."/>
            <person name="Pomrenke H.G."/>
            <person name="Brambilla E."/>
            <person name="Klenk H.-P."/>
            <person name="Eisen J.A."/>
        </authorList>
    </citation>
    <scope>NUCLEOTIDE SEQUENCE [LARGE SCALE GENOMIC DNA]</scope>
    <source>
        <strain evidence="3">ATCC 49424 / DSM 5305 / JCM 21570 / NBRC 103401 / IFAM 1448</strain>
    </source>
</reference>
<sequence>MTEKGSHLVLFPTVASPLGDTNRWSADVHGWCYDFDELRNFQRTTANLLRRSLKLPKGVPDPPFFRERATGFVVENRGKLAVEIAHGGTPAVSMFTKRNGHYRGTLSIEFTPDPANTSQTAHGSWKTVLAARQVELGLTAQGTVHLPGLRGLSIISDIDDTIKFTNVGNKRELLANTFLRSFRSIEGMPELFQRLAQPEVSFHYISATPWQMYGAVAGFLAEHNFPEGSIHLRKFALKDATILKKIFPAYKKKRKVIESLMLRFPQRKFLLIGDTGEKDPELYGEIARKYPEQTLGICVRNVSVEASDSLRYRRAFAHVPSDSWVVYEDALRLEEQFLPGLLAKWKNAKDPVPPVLPIATGQQAS</sequence>
<protein>
    <recommendedName>
        <fullName evidence="1">Phosphatidate phosphatase APP1 catalytic domain-containing protein</fullName>
    </recommendedName>
</protein>
<dbReference type="OrthoDB" id="9789875at2"/>
<evidence type="ECO:0000313" key="2">
    <source>
        <dbReference type="EMBL" id="ADY61111.1"/>
    </source>
</evidence>
<dbReference type="PANTHER" id="PTHR28208">
    <property type="entry name" value="PHOSPHATIDATE PHOSPHATASE APP1"/>
    <property type="match status" value="1"/>
</dbReference>
<dbReference type="EMBL" id="CP002546">
    <property type="protein sequence ID" value="ADY61111.1"/>
    <property type="molecule type" value="Genomic_DNA"/>
</dbReference>
<dbReference type="InterPro" id="IPR052935">
    <property type="entry name" value="Mg2+_PAP"/>
</dbReference>
<dbReference type="Pfam" id="PF09949">
    <property type="entry name" value="APP1_cat"/>
    <property type="match status" value="1"/>
</dbReference>
<organism evidence="2 3">
    <name type="scientific">Rubinisphaera brasiliensis (strain ATCC 49424 / DSM 5305 / JCM 21570 / IAM 15109 / NBRC 103401 / IFAM 1448)</name>
    <name type="common">Planctomyces brasiliensis</name>
    <dbReference type="NCBI Taxonomy" id="756272"/>
    <lineage>
        <taxon>Bacteria</taxon>
        <taxon>Pseudomonadati</taxon>
        <taxon>Planctomycetota</taxon>
        <taxon>Planctomycetia</taxon>
        <taxon>Planctomycetales</taxon>
        <taxon>Planctomycetaceae</taxon>
        <taxon>Rubinisphaera</taxon>
    </lineage>
</organism>
<dbReference type="GO" id="GO:0008195">
    <property type="term" value="F:phosphatidate phosphatase activity"/>
    <property type="evidence" value="ECO:0007669"/>
    <property type="project" value="InterPro"/>
</dbReference>
<keyword evidence="3" id="KW-1185">Reference proteome</keyword>
<dbReference type="Proteomes" id="UP000006860">
    <property type="component" value="Chromosome"/>
</dbReference>
<dbReference type="RefSeq" id="WP_013629830.1">
    <property type="nucleotide sequence ID" value="NC_015174.1"/>
</dbReference>
<dbReference type="KEGG" id="pbs:Plabr_3514"/>
<dbReference type="eggNOG" id="COG4850">
    <property type="taxonomic scope" value="Bacteria"/>
</dbReference>
<dbReference type="PANTHER" id="PTHR28208:SF3">
    <property type="entry name" value="PHOSPHATIDATE PHOSPHATASE APP1"/>
    <property type="match status" value="1"/>
</dbReference>
<evidence type="ECO:0000313" key="3">
    <source>
        <dbReference type="Proteomes" id="UP000006860"/>
    </source>
</evidence>